<dbReference type="PRINTS" id="PR01657">
    <property type="entry name" value="MCMFAMILY"/>
</dbReference>
<reference evidence="13 14" key="1">
    <citation type="journal article" date="2013" name="Genome Biol.">
        <title>Genome of Acanthamoeba castellanii highlights extensive lateral gene transfer and early evolution of tyrosine kinase signaling.</title>
        <authorList>
            <person name="Clarke M."/>
            <person name="Lohan A.J."/>
            <person name="Liu B."/>
            <person name="Lagkouvardos I."/>
            <person name="Roy S."/>
            <person name="Zafar N."/>
            <person name="Bertelli C."/>
            <person name="Schilde C."/>
            <person name="Kianianmomeni A."/>
            <person name="Burglin T.R."/>
            <person name="Frech C."/>
            <person name="Turcotte B."/>
            <person name="Kopec K.O."/>
            <person name="Synnott J.M."/>
            <person name="Choo C."/>
            <person name="Paponov I."/>
            <person name="Finkler A."/>
            <person name="Soon Heng Tan C."/>
            <person name="Hutchins A.P."/>
            <person name="Weinmeier T."/>
            <person name="Rattei T."/>
            <person name="Chu J.S."/>
            <person name="Gimenez G."/>
            <person name="Irimia M."/>
            <person name="Rigden D.J."/>
            <person name="Fitzpatrick D.A."/>
            <person name="Lorenzo-Morales J."/>
            <person name="Bateman A."/>
            <person name="Chiu C.H."/>
            <person name="Tang P."/>
            <person name="Hegemann P."/>
            <person name="Fromm H."/>
            <person name="Raoult D."/>
            <person name="Greub G."/>
            <person name="Miranda-Saavedra D."/>
            <person name="Chen N."/>
            <person name="Nash P."/>
            <person name="Ginger M.L."/>
            <person name="Horn M."/>
            <person name="Schaap P."/>
            <person name="Caler L."/>
            <person name="Loftus B."/>
        </authorList>
    </citation>
    <scope>NUCLEOTIDE SEQUENCE [LARGE SCALE GENOMIC DNA]</scope>
    <source>
        <strain evidence="13 14">Neff</strain>
    </source>
</reference>
<dbReference type="AlphaFoldDB" id="L8GYC9"/>
<feature type="domain" description="MCM C-terminal AAA(+) ATPase" evidence="12">
    <location>
        <begin position="488"/>
        <end position="695"/>
    </location>
</feature>
<dbReference type="FunFam" id="3.40.50.300:FF:000138">
    <property type="entry name" value="DNA helicase"/>
    <property type="match status" value="1"/>
</dbReference>
<dbReference type="InterPro" id="IPR041562">
    <property type="entry name" value="MCM_lid"/>
</dbReference>
<dbReference type="Pfam" id="PF12619">
    <property type="entry name" value="MCM2_N"/>
    <property type="match status" value="1"/>
</dbReference>
<name>L8GYC9_ACACF</name>
<dbReference type="Pfam" id="PF23669">
    <property type="entry name" value="WHD_MCM2"/>
    <property type="match status" value="1"/>
</dbReference>
<dbReference type="Pfam" id="PF00493">
    <property type="entry name" value="MCM"/>
    <property type="match status" value="1"/>
</dbReference>
<dbReference type="EC" id="3.6.4.12" evidence="2"/>
<dbReference type="Pfam" id="PF17207">
    <property type="entry name" value="MCM_OB"/>
    <property type="match status" value="1"/>
</dbReference>
<dbReference type="Proteomes" id="UP000011083">
    <property type="component" value="Unassembled WGS sequence"/>
</dbReference>
<dbReference type="OMA" id="KFARYTH"/>
<keyword evidence="6" id="KW-0378">Hydrolase</keyword>
<evidence type="ECO:0000256" key="9">
    <source>
        <dbReference type="ARBA" id="ARBA00023125"/>
    </source>
</evidence>
<evidence type="ECO:0000256" key="1">
    <source>
        <dbReference type="ARBA" id="ARBA00008010"/>
    </source>
</evidence>
<dbReference type="InterPro" id="IPR001208">
    <property type="entry name" value="MCM_dom"/>
</dbReference>
<feature type="compositionally biased region" description="Acidic residues" evidence="11">
    <location>
        <begin position="120"/>
        <end position="131"/>
    </location>
</feature>
<keyword evidence="10" id="KW-0131">Cell cycle</keyword>
<feature type="region of interest" description="Disordered" evidence="11">
    <location>
        <begin position="81"/>
        <end position="132"/>
    </location>
</feature>
<dbReference type="Gene3D" id="2.40.50.140">
    <property type="entry name" value="Nucleic acid-binding proteins"/>
    <property type="match status" value="1"/>
</dbReference>
<dbReference type="RefSeq" id="XP_004339979.1">
    <property type="nucleotide sequence ID" value="XM_004339931.1"/>
</dbReference>
<dbReference type="GO" id="GO:0017116">
    <property type="term" value="F:single-stranded DNA helicase activity"/>
    <property type="evidence" value="ECO:0007669"/>
    <property type="project" value="TreeGrafter"/>
</dbReference>
<evidence type="ECO:0000256" key="2">
    <source>
        <dbReference type="ARBA" id="ARBA00012551"/>
    </source>
</evidence>
<evidence type="ECO:0000256" key="4">
    <source>
        <dbReference type="ARBA" id="ARBA00022705"/>
    </source>
</evidence>
<evidence type="ECO:0000256" key="6">
    <source>
        <dbReference type="ARBA" id="ARBA00022801"/>
    </source>
</evidence>
<dbReference type="GO" id="GO:0000727">
    <property type="term" value="P:double-strand break repair via break-induced replication"/>
    <property type="evidence" value="ECO:0007669"/>
    <property type="project" value="TreeGrafter"/>
</dbReference>
<dbReference type="PANTHER" id="PTHR11630">
    <property type="entry name" value="DNA REPLICATION LICENSING FACTOR MCM FAMILY MEMBER"/>
    <property type="match status" value="1"/>
</dbReference>
<evidence type="ECO:0000313" key="14">
    <source>
        <dbReference type="Proteomes" id="UP000011083"/>
    </source>
</evidence>
<dbReference type="GO" id="GO:0005524">
    <property type="term" value="F:ATP binding"/>
    <property type="evidence" value="ECO:0007669"/>
    <property type="project" value="UniProtKB-KW"/>
</dbReference>
<dbReference type="PRINTS" id="PR01658">
    <property type="entry name" value="MCMPROTEIN2"/>
</dbReference>
<protein>
    <recommendedName>
        <fullName evidence="3">DNA replication licensing factor MCM2</fullName>
        <ecNumber evidence="2">3.6.4.12</ecNumber>
    </recommendedName>
</protein>
<keyword evidence="5" id="KW-0547">Nucleotide-binding</keyword>
<feature type="compositionally biased region" description="Acidic residues" evidence="11">
    <location>
        <begin position="26"/>
        <end position="40"/>
    </location>
</feature>
<evidence type="ECO:0000256" key="3">
    <source>
        <dbReference type="ARBA" id="ARBA00018925"/>
    </source>
</evidence>
<evidence type="ECO:0000313" key="13">
    <source>
        <dbReference type="EMBL" id="ELR17962.1"/>
    </source>
</evidence>
<evidence type="ECO:0000256" key="10">
    <source>
        <dbReference type="ARBA" id="ARBA00023306"/>
    </source>
</evidence>
<dbReference type="STRING" id="1257118.L8GYC9"/>
<dbReference type="GO" id="GO:0043138">
    <property type="term" value="F:3'-5' DNA helicase activity"/>
    <property type="evidence" value="ECO:0007669"/>
    <property type="project" value="TreeGrafter"/>
</dbReference>
<dbReference type="Pfam" id="PF14551">
    <property type="entry name" value="MCM_N"/>
    <property type="match status" value="1"/>
</dbReference>
<dbReference type="GeneID" id="14918709"/>
<keyword evidence="4" id="KW-0235">DNA replication</keyword>
<dbReference type="Pfam" id="PF17855">
    <property type="entry name" value="MCM_lid"/>
    <property type="match status" value="1"/>
</dbReference>
<keyword evidence="8" id="KW-0067">ATP-binding</keyword>
<dbReference type="SUPFAM" id="SSF50249">
    <property type="entry name" value="Nucleic acid-binding proteins"/>
    <property type="match status" value="1"/>
</dbReference>
<evidence type="ECO:0000256" key="8">
    <source>
        <dbReference type="ARBA" id="ARBA00022840"/>
    </source>
</evidence>
<keyword evidence="9" id="KW-0238">DNA-binding</keyword>
<dbReference type="GO" id="GO:0016787">
    <property type="term" value="F:hydrolase activity"/>
    <property type="evidence" value="ECO:0007669"/>
    <property type="project" value="UniProtKB-KW"/>
</dbReference>
<dbReference type="VEuPathDB" id="AmoebaDB:ACA1_208400"/>
<evidence type="ECO:0000256" key="11">
    <source>
        <dbReference type="SAM" id="MobiDB-lite"/>
    </source>
</evidence>
<dbReference type="GO" id="GO:0042555">
    <property type="term" value="C:MCM complex"/>
    <property type="evidence" value="ECO:0007669"/>
    <property type="project" value="InterPro"/>
</dbReference>
<dbReference type="PANTHER" id="PTHR11630:SF44">
    <property type="entry name" value="DNA REPLICATION LICENSING FACTOR MCM2"/>
    <property type="match status" value="1"/>
</dbReference>
<dbReference type="InterPro" id="IPR027925">
    <property type="entry name" value="MCM_N"/>
</dbReference>
<dbReference type="Gene3D" id="3.40.50.300">
    <property type="entry name" value="P-loop containing nucleotide triphosphate hydrolases"/>
    <property type="match status" value="1"/>
</dbReference>
<keyword evidence="14" id="KW-1185">Reference proteome</keyword>
<dbReference type="Gene3D" id="2.20.28.10">
    <property type="match status" value="1"/>
</dbReference>
<dbReference type="OrthoDB" id="844at2759"/>
<dbReference type="InterPro" id="IPR033762">
    <property type="entry name" value="MCM_OB"/>
</dbReference>
<sequence length="907" mass="102146">MSGNGRGKKFEIDEEMEKELFGDWGDNQDQEEEEGEDLFDDGLLTKDYEYKPHLDKYDEDILDEAKYEPMPAATRHEAELAMNKRDRGTSDSLFTGGAGSRKRPHSDLSSARMPAMLHDDGDDDDDDNNDEEWSRMTTRRNLLEQAATGAINPQAIEDQVRLSVLLPLLQEIMYDMSDMAQNTKLNDIAEIEKKGPVREWVQMEAPRRHIAKKFHSFLSSFVDDKGNAIYTRRISEMCAANKESLFVGFPHLSKAIPNVAMYLADAPAEVLAIFKEVALEVVLAIFPEYKRIHGEVHVRITDLPIQDSLRDLRQHHLNSLIRVAGVVTRRTGVFPQLKYAKYDCGKCGAVLGPFFQGTTTEIKVQRCTECESKGPFTINTEQTAYRNYQKITLQESPGTVPAGRLPRTKDVILLADMIDCASPGEEIEVIGVYRNNFDASLNTKNGFPVFATIIEANCVTKKEDLYASFLLTPEDQAEIIKLSKDPRIGERIIASIAPSIYGHEDVKTALALALFGGECKEFDKQKHRVRGDINVLLVGDPGTAKSQFLKYAEKTAHRAVYTTGQGASAVGLTAAVCKDPITGEWILEGGALVLADKGVCMIDEFDKMTDKDRTSIHEAMEQQSISISKAGIVTTLLARCTIIAAANPIGGRYRPALSFAQNVELTEPIMSRFDILCVVRDTVDPIVDEALAEFVVGSHMNSHPHSERRETTHNNKNEDGFALSQELLRKYITYARSRCHPKLRNIDRDKVENLYAQLRTESLVGGVCMTVRHLESMLRMSEAHAKMHLRDYVNDDDVNVAIRVMLESFISSQKFAISRSMKKKFRGYISFKRDNEELLLHLLQTMVRERSLHGNKKREEVNCSAFETRAREMDLGTTVHHFYQTPLFTKNGFVRNPDRNVITWGTA</sequence>
<accession>L8GYC9</accession>
<dbReference type="InterPro" id="IPR027417">
    <property type="entry name" value="P-loop_NTPase"/>
</dbReference>
<dbReference type="SUPFAM" id="SSF52540">
    <property type="entry name" value="P-loop containing nucleoside triphosphate hydrolases"/>
    <property type="match status" value="1"/>
</dbReference>
<comment type="similarity">
    <text evidence="1">Belongs to the MCM family.</text>
</comment>
<dbReference type="InterPro" id="IPR008045">
    <property type="entry name" value="MCM2"/>
</dbReference>
<dbReference type="Gene3D" id="3.30.1640.10">
    <property type="entry name" value="mini-chromosome maintenance (MCM) complex, chain A, domain 1"/>
    <property type="match status" value="1"/>
</dbReference>
<dbReference type="InterPro" id="IPR031327">
    <property type="entry name" value="MCM"/>
</dbReference>
<dbReference type="GO" id="GO:1902975">
    <property type="term" value="P:mitotic DNA replication initiation"/>
    <property type="evidence" value="ECO:0007669"/>
    <property type="project" value="TreeGrafter"/>
</dbReference>
<organism evidence="13 14">
    <name type="scientific">Acanthamoeba castellanii (strain ATCC 30010 / Neff)</name>
    <dbReference type="NCBI Taxonomy" id="1257118"/>
    <lineage>
        <taxon>Eukaryota</taxon>
        <taxon>Amoebozoa</taxon>
        <taxon>Discosea</taxon>
        <taxon>Longamoebia</taxon>
        <taxon>Centramoebida</taxon>
        <taxon>Acanthamoebidae</taxon>
        <taxon>Acanthamoeba</taxon>
    </lineage>
</organism>
<dbReference type="GO" id="GO:0003697">
    <property type="term" value="F:single-stranded DNA binding"/>
    <property type="evidence" value="ECO:0007669"/>
    <property type="project" value="TreeGrafter"/>
</dbReference>
<dbReference type="GO" id="GO:0005634">
    <property type="term" value="C:nucleus"/>
    <property type="evidence" value="ECO:0007669"/>
    <property type="project" value="InterPro"/>
</dbReference>
<feature type="region of interest" description="Disordered" evidence="11">
    <location>
        <begin position="1"/>
        <end position="45"/>
    </location>
</feature>
<evidence type="ECO:0000259" key="12">
    <source>
        <dbReference type="PROSITE" id="PS50051"/>
    </source>
</evidence>
<dbReference type="InterPro" id="IPR059098">
    <property type="entry name" value="WHD_MCM2"/>
</dbReference>
<dbReference type="CDD" id="cd17753">
    <property type="entry name" value="MCM2"/>
    <property type="match status" value="1"/>
</dbReference>
<dbReference type="EMBL" id="KB007966">
    <property type="protein sequence ID" value="ELR17962.1"/>
    <property type="molecule type" value="Genomic_DNA"/>
</dbReference>
<dbReference type="InterPro" id="IPR012340">
    <property type="entry name" value="NA-bd_OB-fold"/>
</dbReference>
<dbReference type="KEGG" id="acan:ACA1_208400"/>
<evidence type="ECO:0000256" key="7">
    <source>
        <dbReference type="ARBA" id="ARBA00022806"/>
    </source>
</evidence>
<proteinExistence type="inferred from homology"/>
<dbReference type="SMART" id="SM00350">
    <property type="entry name" value="MCM"/>
    <property type="match status" value="1"/>
</dbReference>
<dbReference type="PROSITE" id="PS50051">
    <property type="entry name" value="MCM_2"/>
    <property type="match status" value="1"/>
</dbReference>
<gene>
    <name evidence="13" type="ORF">ACA1_208400</name>
</gene>
<evidence type="ECO:0000256" key="5">
    <source>
        <dbReference type="ARBA" id="ARBA00022741"/>
    </source>
</evidence>
<keyword evidence="7" id="KW-0347">Helicase</keyword>